<keyword evidence="3" id="KW-1185">Reference proteome</keyword>
<dbReference type="RefSeq" id="WP_044183357.1">
    <property type="nucleotide sequence ID" value="NZ_JMCB01000002.1"/>
</dbReference>
<dbReference type="PATRIC" id="fig|394096.3.peg.1185"/>
<dbReference type="STRING" id="394096.DB31_3536"/>
<dbReference type="InterPro" id="IPR029068">
    <property type="entry name" value="Glyas_Bleomycin-R_OHBP_Dase"/>
</dbReference>
<dbReference type="CDD" id="cd06588">
    <property type="entry name" value="PhnB_like"/>
    <property type="match status" value="1"/>
</dbReference>
<comment type="caution">
    <text evidence="2">The sequence shown here is derived from an EMBL/GenBank/DDBJ whole genome shotgun (WGS) entry which is preliminary data.</text>
</comment>
<dbReference type="SUPFAM" id="SSF54593">
    <property type="entry name" value="Glyoxalase/Bleomycin resistance protein/Dihydroxybiphenyl dioxygenase"/>
    <property type="match status" value="1"/>
</dbReference>
<dbReference type="InterPro" id="IPR028973">
    <property type="entry name" value="PhnB-like"/>
</dbReference>
<dbReference type="EMBL" id="JMCB01000002">
    <property type="protein sequence ID" value="KFE71406.1"/>
    <property type="molecule type" value="Genomic_DNA"/>
</dbReference>
<feature type="domain" description="PhnB-like" evidence="1">
    <location>
        <begin position="3"/>
        <end position="118"/>
    </location>
</feature>
<reference evidence="2 3" key="1">
    <citation type="submission" date="2014-04" db="EMBL/GenBank/DDBJ databases">
        <title>Genome assembly of Hyalangium minutum DSM 14724.</title>
        <authorList>
            <person name="Sharma G."/>
            <person name="Subramanian S."/>
        </authorList>
    </citation>
    <scope>NUCLEOTIDE SEQUENCE [LARGE SCALE GENOMIC DNA]</scope>
    <source>
        <strain evidence="2 3">DSM 14724</strain>
    </source>
</reference>
<dbReference type="Gene3D" id="3.10.180.10">
    <property type="entry name" value="2,3-Dihydroxybiphenyl 1,2-Dioxygenase, domain 1"/>
    <property type="match status" value="1"/>
</dbReference>
<keyword evidence="2" id="KW-0808">Transferase</keyword>
<accession>A0A085WUP3</accession>
<dbReference type="OrthoDB" id="5293819at2"/>
<dbReference type="InterPro" id="IPR009725">
    <property type="entry name" value="3_dmu_93_MTrfase"/>
</dbReference>
<sequence length="164" mass="17940">MSKIIPCLWFNYDAEEAAKFYVTLLPNSRIDKVTRSPADNPSMSAGAVLTVEFTLAGQPFVGLNGGPQFPFTEGVSFTIDCEDQAEVDRLWETLSKDGGKPGQCGWIKDRFGLSWQIVPRALNQLLQGSNREGAARAMQAMLKMSKLDVAALQRAYDGASAPKH</sequence>
<name>A0A085WUP3_9BACT</name>
<evidence type="ECO:0000313" key="2">
    <source>
        <dbReference type="EMBL" id="KFE71406.1"/>
    </source>
</evidence>
<gene>
    <name evidence="2" type="ORF">DB31_3536</name>
</gene>
<dbReference type="GO" id="GO:0008168">
    <property type="term" value="F:methyltransferase activity"/>
    <property type="evidence" value="ECO:0007669"/>
    <property type="project" value="UniProtKB-KW"/>
</dbReference>
<organism evidence="2 3">
    <name type="scientific">Hyalangium minutum</name>
    <dbReference type="NCBI Taxonomy" id="394096"/>
    <lineage>
        <taxon>Bacteria</taxon>
        <taxon>Pseudomonadati</taxon>
        <taxon>Myxococcota</taxon>
        <taxon>Myxococcia</taxon>
        <taxon>Myxococcales</taxon>
        <taxon>Cystobacterineae</taxon>
        <taxon>Archangiaceae</taxon>
        <taxon>Hyalangium</taxon>
    </lineage>
</organism>
<dbReference type="AlphaFoldDB" id="A0A085WUP3"/>
<dbReference type="GO" id="GO:0032259">
    <property type="term" value="P:methylation"/>
    <property type="evidence" value="ECO:0007669"/>
    <property type="project" value="UniProtKB-KW"/>
</dbReference>
<protein>
    <submittedName>
        <fullName evidence="2">3-demethylubiquinone-9 3-methyltransferase</fullName>
    </submittedName>
</protein>
<dbReference type="Proteomes" id="UP000028725">
    <property type="component" value="Unassembled WGS sequence"/>
</dbReference>
<keyword evidence="2" id="KW-0489">Methyltransferase</keyword>
<dbReference type="Pfam" id="PF06983">
    <property type="entry name" value="3-dmu-9_3-mt"/>
    <property type="match status" value="1"/>
</dbReference>
<dbReference type="PANTHER" id="PTHR33990:SF2">
    <property type="entry name" value="PHNB-LIKE DOMAIN-CONTAINING PROTEIN"/>
    <property type="match status" value="1"/>
</dbReference>
<proteinExistence type="predicted"/>
<dbReference type="PIRSF" id="PIRSF021700">
    <property type="entry name" value="3_dmu_93_MTrfase"/>
    <property type="match status" value="1"/>
</dbReference>
<evidence type="ECO:0000259" key="1">
    <source>
        <dbReference type="Pfam" id="PF06983"/>
    </source>
</evidence>
<evidence type="ECO:0000313" key="3">
    <source>
        <dbReference type="Proteomes" id="UP000028725"/>
    </source>
</evidence>
<keyword evidence="2" id="KW-0830">Ubiquinone</keyword>
<dbReference type="PANTHER" id="PTHR33990">
    <property type="entry name" value="PROTEIN YJDN-RELATED"/>
    <property type="match status" value="1"/>
</dbReference>